<evidence type="ECO:0000256" key="3">
    <source>
        <dbReference type="ARBA" id="ARBA00021035"/>
    </source>
</evidence>
<dbReference type="InterPro" id="IPR022635">
    <property type="entry name" value="DNA_polIII_beta_C"/>
</dbReference>
<dbReference type="Pfam" id="PF02768">
    <property type="entry name" value="DNA_pol3_beta_3"/>
    <property type="match status" value="1"/>
</dbReference>
<comment type="caution">
    <text evidence="14">The sequence shown here is derived from an EMBL/GenBank/DDBJ whole genome shotgun (WGS) entry which is preliminary data.</text>
</comment>
<keyword evidence="4 10" id="KW-0963">Cytoplasm</keyword>
<evidence type="ECO:0000256" key="6">
    <source>
        <dbReference type="ARBA" id="ARBA00022695"/>
    </source>
</evidence>
<evidence type="ECO:0000256" key="8">
    <source>
        <dbReference type="ARBA" id="ARBA00022932"/>
    </source>
</evidence>
<dbReference type="RefSeq" id="WP_005843448.1">
    <property type="nucleotide sequence ID" value="NZ_JADU01000026.1"/>
</dbReference>
<evidence type="ECO:0000259" key="12">
    <source>
        <dbReference type="Pfam" id="PF02767"/>
    </source>
</evidence>
<dbReference type="PANTHER" id="PTHR30478">
    <property type="entry name" value="DNA POLYMERASE III SUBUNIT BETA"/>
    <property type="match status" value="1"/>
</dbReference>
<accession>A0ABV5ZJG9</accession>
<keyword evidence="6 10" id="KW-0548">Nucleotidyltransferase</keyword>
<dbReference type="InterPro" id="IPR001001">
    <property type="entry name" value="DNA_polIII_beta"/>
</dbReference>
<keyword evidence="5 10" id="KW-0808">Transferase</keyword>
<feature type="domain" description="DNA polymerase III beta sliding clamp C-terminal" evidence="13">
    <location>
        <begin position="249"/>
        <end position="370"/>
    </location>
</feature>
<feature type="domain" description="DNA polymerase III beta sliding clamp central" evidence="12">
    <location>
        <begin position="135"/>
        <end position="245"/>
    </location>
</feature>
<comment type="function">
    <text evidence="10">Confers DNA tethering and processivity to DNA polymerases and other proteins. Acts as a clamp, forming a ring around DNA (a reaction catalyzed by the clamp-loading complex) which diffuses in an ATP-independent manner freely and bidirectionally along dsDNA. Initially characterized for its ability to contact the catalytic subunit of DNA polymerase III (Pol III), a complex, multichain enzyme responsible for most of the replicative synthesis in bacteria; Pol III exhibits 3'-5' exonuclease proofreading activity. The beta chain is required for initiation of replication as well as for processivity of DNA replication.</text>
</comment>
<evidence type="ECO:0000256" key="10">
    <source>
        <dbReference type="PIRNR" id="PIRNR000804"/>
    </source>
</evidence>
<keyword evidence="9" id="KW-0238">DNA-binding</keyword>
<dbReference type="CDD" id="cd00140">
    <property type="entry name" value="beta_clamp"/>
    <property type="match status" value="1"/>
</dbReference>
<dbReference type="InterPro" id="IPR022634">
    <property type="entry name" value="DNA_polIII_beta_N"/>
</dbReference>
<dbReference type="Gene3D" id="3.10.150.10">
    <property type="entry name" value="DNA Polymerase III, subunit A, domain 2"/>
    <property type="match status" value="1"/>
</dbReference>
<dbReference type="InterPro" id="IPR022637">
    <property type="entry name" value="DNA_polIII_beta_cen"/>
</dbReference>
<comment type="subcellular location">
    <subcellularLocation>
        <location evidence="1 10">Cytoplasm</location>
    </subcellularLocation>
</comment>
<feature type="domain" description="DNA polymerase III beta sliding clamp N-terminal" evidence="11">
    <location>
        <begin position="1"/>
        <end position="119"/>
    </location>
</feature>
<dbReference type="SMART" id="SM00480">
    <property type="entry name" value="POL3Bc"/>
    <property type="match status" value="1"/>
</dbReference>
<dbReference type="SUPFAM" id="SSF55979">
    <property type="entry name" value="DNA clamp"/>
    <property type="match status" value="3"/>
</dbReference>
<evidence type="ECO:0000313" key="15">
    <source>
        <dbReference type="Proteomes" id="UP001589688"/>
    </source>
</evidence>
<evidence type="ECO:0000259" key="13">
    <source>
        <dbReference type="Pfam" id="PF02768"/>
    </source>
</evidence>
<evidence type="ECO:0000313" key="14">
    <source>
        <dbReference type="EMBL" id="MFB9897505.1"/>
    </source>
</evidence>
<evidence type="ECO:0000256" key="7">
    <source>
        <dbReference type="ARBA" id="ARBA00022705"/>
    </source>
</evidence>
<dbReference type="InterPro" id="IPR046938">
    <property type="entry name" value="DNA_clamp_sf"/>
</dbReference>
<keyword evidence="7 10" id="KW-0235">DNA replication</keyword>
<comment type="subunit">
    <text evidence="10">Forms a ring-shaped head-to-tail homodimer around DNA.</text>
</comment>
<name>A0ABV5ZJG9_9BACT</name>
<reference evidence="14 15" key="1">
    <citation type="submission" date="2024-09" db="EMBL/GenBank/DDBJ databases">
        <authorList>
            <person name="Sun Q."/>
            <person name="Mori K."/>
        </authorList>
    </citation>
    <scope>NUCLEOTIDE SEQUENCE [LARGE SCALE GENOMIC DNA]</scope>
    <source>
        <strain evidence="14 15">ATCC 51272</strain>
    </source>
</reference>
<comment type="similarity">
    <text evidence="2 10">Belongs to the beta sliding clamp family.</text>
</comment>
<sequence>MRFTLSSTALSSRLQTLAKVINSKNSLPILESFLFQIHNGQITITASDSENVMQTSMPLDEFDAEGDFAIPNRTILDAVKELPEQPLTFEVNLDTYEVTVGYLNGLYHFTAQNAQEYPQSEPLTDDVHVITMDAGVLCENINRTLFATDNNEIRPVMNGIYFDLTADCLAFVASDGHKLVRCRNYDIKSETPASFILPKKPANLLKNGLGKESGDVVVKFNGRAAEIRFAEGLLRCRLIEGVFPNYNAAIPKDNPNELTIDRKALLSAIRRILPFASMSSQLVRFRLEAGKLEVSSEDLDFATSAKETLVCEYNGQPLQIGFRGDFLTEILNSIDTEEIKVQLGDPSRAGIVLPVTQSEKNEDVLMLIMPLLLND</sequence>
<gene>
    <name evidence="14" type="primary">dnaN</name>
    <name evidence="14" type="ORF">ACFFK8_06785</name>
</gene>
<keyword evidence="8 10" id="KW-0239">DNA-directed DNA polymerase</keyword>
<dbReference type="Proteomes" id="UP001589688">
    <property type="component" value="Unassembled WGS sequence"/>
</dbReference>
<evidence type="ECO:0000256" key="2">
    <source>
        <dbReference type="ARBA" id="ARBA00010752"/>
    </source>
</evidence>
<keyword evidence="15" id="KW-1185">Reference proteome</keyword>
<dbReference type="PIRSF" id="PIRSF000804">
    <property type="entry name" value="DNA_pol_III_b"/>
    <property type="match status" value="1"/>
</dbReference>
<evidence type="ECO:0000256" key="1">
    <source>
        <dbReference type="ARBA" id="ARBA00004496"/>
    </source>
</evidence>
<evidence type="ECO:0000256" key="9">
    <source>
        <dbReference type="ARBA" id="ARBA00023125"/>
    </source>
</evidence>
<evidence type="ECO:0000256" key="4">
    <source>
        <dbReference type="ARBA" id="ARBA00022490"/>
    </source>
</evidence>
<dbReference type="Pfam" id="PF00712">
    <property type="entry name" value="DNA_pol3_beta"/>
    <property type="match status" value="1"/>
</dbReference>
<dbReference type="EMBL" id="JBHLZF010000002">
    <property type="protein sequence ID" value="MFB9897505.1"/>
    <property type="molecule type" value="Genomic_DNA"/>
</dbReference>
<evidence type="ECO:0000259" key="11">
    <source>
        <dbReference type="Pfam" id="PF00712"/>
    </source>
</evidence>
<evidence type="ECO:0000256" key="5">
    <source>
        <dbReference type="ARBA" id="ARBA00022679"/>
    </source>
</evidence>
<dbReference type="Pfam" id="PF02767">
    <property type="entry name" value="DNA_pol3_beta_2"/>
    <property type="match status" value="1"/>
</dbReference>
<dbReference type="NCBIfam" id="TIGR00663">
    <property type="entry name" value="dnan"/>
    <property type="match status" value="1"/>
</dbReference>
<organism evidence="14 15">
    <name type="scientific">Hallella seregens ATCC 51272</name>
    <dbReference type="NCBI Taxonomy" id="1336250"/>
    <lineage>
        <taxon>Bacteria</taxon>
        <taxon>Pseudomonadati</taxon>
        <taxon>Bacteroidota</taxon>
        <taxon>Bacteroidia</taxon>
        <taxon>Bacteroidales</taxon>
        <taxon>Prevotellaceae</taxon>
        <taxon>Hallella</taxon>
    </lineage>
</organism>
<dbReference type="GO" id="GO:0003887">
    <property type="term" value="F:DNA-directed DNA polymerase activity"/>
    <property type="evidence" value="ECO:0007669"/>
    <property type="project" value="UniProtKB-EC"/>
</dbReference>
<dbReference type="Gene3D" id="3.70.10.10">
    <property type="match status" value="1"/>
</dbReference>
<dbReference type="PANTHER" id="PTHR30478:SF0">
    <property type="entry name" value="BETA SLIDING CLAMP"/>
    <property type="match status" value="1"/>
</dbReference>
<protein>
    <recommendedName>
        <fullName evidence="3 10">Beta sliding clamp</fullName>
    </recommendedName>
</protein>
<proteinExistence type="inferred from homology"/>